<dbReference type="PROSITE" id="PS50048">
    <property type="entry name" value="ZN2_CY6_FUNGAL_2"/>
    <property type="match status" value="1"/>
</dbReference>
<organism evidence="9 10">
    <name type="scientific">Microdochium trichocladiopsis</name>
    <dbReference type="NCBI Taxonomy" id="1682393"/>
    <lineage>
        <taxon>Eukaryota</taxon>
        <taxon>Fungi</taxon>
        <taxon>Dikarya</taxon>
        <taxon>Ascomycota</taxon>
        <taxon>Pezizomycotina</taxon>
        <taxon>Sordariomycetes</taxon>
        <taxon>Xylariomycetidae</taxon>
        <taxon>Xylariales</taxon>
        <taxon>Microdochiaceae</taxon>
        <taxon>Microdochium</taxon>
    </lineage>
</organism>
<name>A0A9P8XUA4_9PEZI</name>
<dbReference type="GO" id="GO:0008270">
    <property type="term" value="F:zinc ion binding"/>
    <property type="evidence" value="ECO:0007669"/>
    <property type="project" value="InterPro"/>
</dbReference>
<feature type="domain" description="Zn(2)-C6 fungal-type" evidence="8">
    <location>
        <begin position="34"/>
        <end position="64"/>
    </location>
</feature>
<keyword evidence="4" id="KW-0238">DNA-binding</keyword>
<evidence type="ECO:0000256" key="7">
    <source>
        <dbReference type="SAM" id="MobiDB-lite"/>
    </source>
</evidence>
<dbReference type="RefSeq" id="XP_046006292.1">
    <property type="nucleotide sequence ID" value="XM_046159558.1"/>
</dbReference>
<dbReference type="OrthoDB" id="3509362at2759"/>
<dbReference type="SUPFAM" id="SSF57701">
    <property type="entry name" value="Zn2/Cys6 DNA-binding domain"/>
    <property type="match status" value="1"/>
</dbReference>
<evidence type="ECO:0000313" key="9">
    <source>
        <dbReference type="EMBL" id="KAH7018025.1"/>
    </source>
</evidence>
<dbReference type="PANTHER" id="PTHR36206">
    <property type="entry name" value="ASPERCRYPTIN BIOSYNTHESIS CLUSTER-SPECIFIC TRANSCRIPTION REGULATOR ATNN-RELATED"/>
    <property type="match status" value="1"/>
</dbReference>
<keyword evidence="5" id="KW-0804">Transcription</keyword>
<dbReference type="CDD" id="cd00067">
    <property type="entry name" value="GAL4"/>
    <property type="match status" value="1"/>
</dbReference>
<proteinExistence type="predicted"/>
<dbReference type="GeneID" id="70189104"/>
<keyword evidence="3" id="KW-0805">Transcription regulation</keyword>
<dbReference type="Pfam" id="PF00172">
    <property type="entry name" value="Zn_clus"/>
    <property type="match status" value="1"/>
</dbReference>
<evidence type="ECO:0000256" key="1">
    <source>
        <dbReference type="ARBA" id="ARBA00022723"/>
    </source>
</evidence>
<evidence type="ECO:0000256" key="5">
    <source>
        <dbReference type="ARBA" id="ARBA00023163"/>
    </source>
</evidence>
<dbReference type="AlphaFoldDB" id="A0A9P8XUA4"/>
<keyword evidence="10" id="KW-1185">Reference proteome</keyword>
<evidence type="ECO:0000256" key="6">
    <source>
        <dbReference type="ARBA" id="ARBA00023242"/>
    </source>
</evidence>
<reference evidence="9" key="1">
    <citation type="journal article" date="2021" name="Nat. Commun.">
        <title>Genetic determinants of endophytism in the Arabidopsis root mycobiome.</title>
        <authorList>
            <person name="Mesny F."/>
            <person name="Miyauchi S."/>
            <person name="Thiergart T."/>
            <person name="Pickel B."/>
            <person name="Atanasova L."/>
            <person name="Karlsson M."/>
            <person name="Huettel B."/>
            <person name="Barry K.W."/>
            <person name="Haridas S."/>
            <person name="Chen C."/>
            <person name="Bauer D."/>
            <person name="Andreopoulos W."/>
            <person name="Pangilinan J."/>
            <person name="LaButti K."/>
            <person name="Riley R."/>
            <person name="Lipzen A."/>
            <person name="Clum A."/>
            <person name="Drula E."/>
            <person name="Henrissat B."/>
            <person name="Kohler A."/>
            <person name="Grigoriev I.V."/>
            <person name="Martin F.M."/>
            <person name="Hacquard S."/>
        </authorList>
    </citation>
    <scope>NUCLEOTIDE SEQUENCE</scope>
    <source>
        <strain evidence="9">MPI-CAGE-CH-0230</strain>
    </source>
</reference>
<evidence type="ECO:0000256" key="3">
    <source>
        <dbReference type="ARBA" id="ARBA00023015"/>
    </source>
</evidence>
<protein>
    <recommendedName>
        <fullName evidence="8">Zn(2)-C6 fungal-type domain-containing protein</fullName>
    </recommendedName>
</protein>
<keyword evidence="1" id="KW-0479">Metal-binding</keyword>
<feature type="region of interest" description="Disordered" evidence="7">
    <location>
        <begin position="627"/>
        <end position="737"/>
    </location>
</feature>
<dbReference type="GO" id="GO:0003677">
    <property type="term" value="F:DNA binding"/>
    <property type="evidence" value="ECO:0007669"/>
    <property type="project" value="UniProtKB-KW"/>
</dbReference>
<dbReference type="InterPro" id="IPR036864">
    <property type="entry name" value="Zn2-C6_fun-type_DNA-bd_sf"/>
</dbReference>
<dbReference type="SMART" id="SM00066">
    <property type="entry name" value="GAL4"/>
    <property type="match status" value="1"/>
</dbReference>
<keyword evidence="2" id="KW-0862">Zinc</keyword>
<dbReference type="PROSITE" id="PS00463">
    <property type="entry name" value="ZN2_CY6_FUNGAL_1"/>
    <property type="match status" value="1"/>
</dbReference>
<accession>A0A9P8XUA4</accession>
<dbReference type="Gene3D" id="4.10.240.10">
    <property type="entry name" value="Zn(2)-C6 fungal-type DNA-binding domain"/>
    <property type="match status" value="1"/>
</dbReference>
<dbReference type="PANTHER" id="PTHR36206:SF13">
    <property type="entry name" value="TRANSCRIPTIONAL REGULATORY PROTEIN MOC3"/>
    <property type="match status" value="1"/>
</dbReference>
<dbReference type="EMBL" id="JAGTJQ010000011">
    <property type="protein sequence ID" value="KAH7018025.1"/>
    <property type="molecule type" value="Genomic_DNA"/>
</dbReference>
<feature type="compositionally biased region" description="Polar residues" evidence="7">
    <location>
        <begin position="695"/>
        <end position="712"/>
    </location>
</feature>
<evidence type="ECO:0000313" key="10">
    <source>
        <dbReference type="Proteomes" id="UP000756346"/>
    </source>
</evidence>
<dbReference type="GO" id="GO:0000981">
    <property type="term" value="F:DNA-binding transcription factor activity, RNA polymerase II-specific"/>
    <property type="evidence" value="ECO:0007669"/>
    <property type="project" value="InterPro"/>
</dbReference>
<dbReference type="InterPro" id="IPR052360">
    <property type="entry name" value="Transcr_Regulatory_Proteins"/>
</dbReference>
<dbReference type="Proteomes" id="UP000756346">
    <property type="component" value="Unassembled WGS sequence"/>
</dbReference>
<evidence type="ECO:0000256" key="4">
    <source>
        <dbReference type="ARBA" id="ARBA00023125"/>
    </source>
</evidence>
<dbReference type="InterPro" id="IPR001138">
    <property type="entry name" value="Zn2Cys6_DnaBD"/>
</dbReference>
<keyword evidence="6" id="KW-0539">Nucleus</keyword>
<gene>
    <name evidence="9" type="ORF">B0I36DRAFT_368077</name>
</gene>
<evidence type="ECO:0000259" key="8">
    <source>
        <dbReference type="PROSITE" id="PS50048"/>
    </source>
</evidence>
<sequence length="778" mass="84519">MASPTVIQFRVDQGQPPPAAGLSGRAYHSKSRAGCFPCKKRHVRCDEAKPACSSCRRLLLQCEYPTPRPARKAAPVKQQAMQGVLRLAKHGKEETTPPCHEPLRAKQPPAAFRTTARSQARMTRHLWTVEDTARAIVHAAFQNFDPARLTRGDMLALMLPRESLHKEYYRYVCLAIRDLSMSPNKELRAKGLRTMCQSEHLGSANSGRGTKENDRHLVSAVRNYAHALATFRDALPSMSPPDIAYATVCFGGLELLQGNIASRNVILVAGAAMLRAHVVAPREVRSDGALRYGVHPRYADWRCLCDAEALIVRFASAGVLAGHTVPVVAASSSNGGKKKSLLPTFHLPGTLPAPPELRGGGFTGPLDLEALRCRWNAFHGTFESWLLSRYWAIAAGQTLDARQHLADEARLWKHMGVWQRRLRHIIRAIQKEEGKGQRKTCETNLATMRMLSAYLHCYQIAMAATVWDGPGASAASSGAAAGPGRPESAGEVPVDVDAASLADLTRLETRTVDGFGANCCGDLFLDCAILPLIARQATRKVWGRAATASAGNMDGTASFTATATATATTTTEERQRLLAERQLALLDLQTQVVKRAIDEQAEQVAKAYAGQQHPAWTTAARRDAEAGCVAASSSSSSGTPDASRWRPAPDRNSNVPPREEKHEDSTSSTSRSEDCGDGVVPPLFAAAERGPRSWPISSSPTSPGLQKQSSQKQETRPSPPEPIHHQHQPRTTPSSHHGPFQVVIFITRRETILACMPIHVATARAGLRDGVFYTQVVA</sequence>
<evidence type="ECO:0000256" key="2">
    <source>
        <dbReference type="ARBA" id="ARBA00022833"/>
    </source>
</evidence>
<comment type="caution">
    <text evidence="9">The sequence shown here is derived from an EMBL/GenBank/DDBJ whole genome shotgun (WGS) entry which is preliminary data.</text>
</comment>